<evidence type="ECO:0000256" key="2">
    <source>
        <dbReference type="ARBA" id="ARBA00006055"/>
    </source>
</evidence>
<dbReference type="Proteomes" id="UP000095085">
    <property type="component" value="Unassembled WGS sequence"/>
</dbReference>
<dbReference type="AlphaFoldDB" id="A0A1E4RG63"/>
<feature type="domain" description="Cell wall protein YJL171C/Tos1 C-terminal" evidence="8">
    <location>
        <begin position="107"/>
        <end position="341"/>
    </location>
</feature>
<name>A0A1E4RG63_9ASCO</name>
<dbReference type="PANTHER" id="PTHR31737:SF3">
    <property type="entry name" value="CELL WALL PROTEIN YJL171C"/>
    <property type="match status" value="1"/>
</dbReference>
<keyword evidence="11" id="KW-1185">Reference proteome</keyword>
<gene>
    <name evidence="10" type="ORF">HYPBUDRAFT_158236</name>
</gene>
<comment type="catalytic activity">
    <reaction evidence="1">
        <text>Hydrolysis of (1-&gt;3)-beta-D-glucosidic linkages in (1-&gt;3)-beta-D-glucans.</text>
        <dbReference type="EC" id="3.2.1.39"/>
    </reaction>
</comment>
<comment type="similarity">
    <text evidence="2">Belongs to the PGA52 family.</text>
</comment>
<dbReference type="GO" id="GO:0071555">
    <property type="term" value="P:cell wall organization"/>
    <property type="evidence" value="ECO:0007669"/>
    <property type="project" value="UniProtKB-KW"/>
</dbReference>
<keyword evidence="4" id="KW-0732">Signal</keyword>
<organism evidence="10 11">
    <name type="scientific">Hyphopichia burtonii NRRL Y-1933</name>
    <dbReference type="NCBI Taxonomy" id="984485"/>
    <lineage>
        <taxon>Eukaryota</taxon>
        <taxon>Fungi</taxon>
        <taxon>Dikarya</taxon>
        <taxon>Ascomycota</taxon>
        <taxon>Saccharomycotina</taxon>
        <taxon>Pichiomycetes</taxon>
        <taxon>Debaryomycetaceae</taxon>
        <taxon>Hyphopichia</taxon>
    </lineage>
</organism>
<sequence length="387" mass="43151">MKHKGRVSREVMKWDDTTPCHPISMDKILVIEFENLGFTGTYNQVEKFSDLYSDECSCEVSSDKVTFSGTNAPLNEELSVHFRGPLVLNRFAYYVSDNYEYNNNDSSSWERLAYYDASLQTRENVTFLTKAGRNSSCLGKALTYADSDGVSEADGSTTLAEDTLIDSNEEYVIMSNVSCGSSKLSGDCGYYREGIPAFHGHYGTIKMFLFEFRMPQETKIKKGDVSNWNMPAIWLLHASIPRTSQYPSNTNCSCWSSGCGEFDIFEILNNTESTHLYSTIHDYQGTGYIETGLAAYGHMERDLNNTMVGGVAFDNSGNAIVWLSNLTFFNQTISASDVNSWINKAGNSVTDELKSVSNSITKNSLAPKTDNSYFTCFLVMLASLLIL</sequence>
<evidence type="ECO:0000256" key="5">
    <source>
        <dbReference type="ARBA" id="ARBA00022801"/>
    </source>
</evidence>
<evidence type="ECO:0000259" key="9">
    <source>
        <dbReference type="Pfam" id="PF10290"/>
    </source>
</evidence>
<evidence type="ECO:0000256" key="4">
    <source>
        <dbReference type="ARBA" id="ARBA00022729"/>
    </source>
</evidence>
<dbReference type="STRING" id="984485.A0A1E4RG63"/>
<evidence type="ECO:0000256" key="7">
    <source>
        <dbReference type="ARBA" id="ARBA00023316"/>
    </source>
</evidence>
<evidence type="ECO:0000259" key="8">
    <source>
        <dbReference type="Pfam" id="PF10287"/>
    </source>
</evidence>
<feature type="domain" description="Cell wall protein YJL171C/Tos1 N-terminal" evidence="9">
    <location>
        <begin position="31"/>
        <end position="95"/>
    </location>
</feature>
<dbReference type="InterPro" id="IPR018805">
    <property type="entry name" value="YJL171C/Tos1_C"/>
</dbReference>
<dbReference type="OrthoDB" id="118256at2759"/>
<dbReference type="Pfam" id="PF10287">
    <property type="entry name" value="YJL171C_Tos1_C"/>
    <property type="match status" value="1"/>
</dbReference>
<reference evidence="11" key="1">
    <citation type="submission" date="2016-05" db="EMBL/GenBank/DDBJ databases">
        <title>Comparative genomics of biotechnologically important yeasts.</title>
        <authorList>
            <consortium name="DOE Joint Genome Institute"/>
            <person name="Riley R."/>
            <person name="Haridas S."/>
            <person name="Wolfe K.H."/>
            <person name="Lopes M.R."/>
            <person name="Hittinger C.T."/>
            <person name="Goker M."/>
            <person name="Salamov A."/>
            <person name="Wisecaver J."/>
            <person name="Long T.M."/>
            <person name="Aerts A.L."/>
            <person name="Barry K."/>
            <person name="Choi C."/>
            <person name="Clum A."/>
            <person name="Coughlan A.Y."/>
            <person name="Deshpande S."/>
            <person name="Douglass A.P."/>
            <person name="Hanson S.J."/>
            <person name="Klenk H.-P."/>
            <person name="Labutti K."/>
            <person name="Lapidus A."/>
            <person name="Lindquist E."/>
            <person name="Lipzen A."/>
            <person name="Meier-Kolthoff J.P."/>
            <person name="Ohm R.A."/>
            <person name="Otillar R.P."/>
            <person name="Pangilinan J."/>
            <person name="Peng Y."/>
            <person name="Rokas A."/>
            <person name="Rosa C.A."/>
            <person name="Scheuner C."/>
            <person name="Sibirny A.A."/>
            <person name="Slot J.C."/>
            <person name="Stielow J.B."/>
            <person name="Sun H."/>
            <person name="Kurtzman C.P."/>
            <person name="Blackwell M."/>
            <person name="Grigoriev I.V."/>
            <person name="Jeffries T.W."/>
        </authorList>
    </citation>
    <scope>NUCLEOTIDE SEQUENCE [LARGE SCALE GENOMIC DNA]</scope>
    <source>
        <strain evidence="11">NRRL Y-1933</strain>
    </source>
</reference>
<evidence type="ECO:0000256" key="1">
    <source>
        <dbReference type="ARBA" id="ARBA00000382"/>
    </source>
</evidence>
<evidence type="ECO:0000256" key="6">
    <source>
        <dbReference type="ARBA" id="ARBA00023295"/>
    </source>
</evidence>
<dbReference type="EC" id="3.2.1.39" evidence="3"/>
<dbReference type="InterPro" id="IPR018807">
    <property type="entry name" value="YJL171C/Tos1_N"/>
</dbReference>
<evidence type="ECO:0000256" key="3">
    <source>
        <dbReference type="ARBA" id="ARBA00012780"/>
    </source>
</evidence>
<dbReference type="RefSeq" id="XP_020075321.1">
    <property type="nucleotide sequence ID" value="XM_020222356.1"/>
</dbReference>
<evidence type="ECO:0000313" key="10">
    <source>
        <dbReference type="EMBL" id="ODV66254.1"/>
    </source>
</evidence>
<dbReference type="GO" id="GO:0042973">
    <property type="term" value="F:glucan endo-1,3-beta-D-glucosidase activity"/>
    <property type="evidence" value="ECO:0007669"/>
    <property type="project" value="UniProtKB-EC"/>
</dbReference>
<dbReference type="PANTHER" id="PTHR31737">
    <property type="entry name" value="PROTEIN TOS1"/>
    <property type="match status" value="1"/>
</dbReference>
<dbReference type="EMBL" id="KV454543">
    <property type="protein sequence ID" value="ODV66254.1"/>
    <property type="molecule type" value="Genomic_DNA"/>
</dbReference>
<protein>
    <recommendedName>
        <fullName evidence="3">glucan endo-1,3-beta-D-glucosidase</fullName>
        <ecNumber evidence="3">3.2.1.39</ecNumber>
    </recommendedName>
</protein>
<dbReference type="GeneID" id="30996905"/>
<keyword evidence="5" id="KW-0378">Hydrolase</keyword>
<dbReference type="Gene3D" id="2.60.120.200">
    <property type="match status" value="1"/>
</dbReference>
<keyword evidence="6" id="KW-0326">Glycosidase</keyword>
<dbReference type="Pfam" id="PF10290">
    <property type="entry name" value="YJL171C_Tos1_N"/>
    <property type="match status" value="1"/>
</dbReference>
<evidence type="ECO:0000313" key="11">
    <source>
        <dbReference type="Proteomes" id="UP000095085"/>
    </source>
</evidence>
<accession>A0A1E4RG63</accession>
<dbReference type="GO" id="GO:0009277">
    <property type="term" value="C:fungal-type cell wall"/>
    <property type="evidence" value="ECO:0007669"/>
    <property type="project" value="EnsemblFungi"/>
</dbReference>
<proteinExistence type="inferred from homology"/>
<keyword evidence="7" id="KW-0961">Cell wall biogenesis/degradation</keyword>